<dbReference type="InterPro" id="IPR050627">
    <property type="entry name" value="Nitroreductase/BluB"/>
</dbReference>
<dbReference type="OrthoDB" id="8156917at2"/>
<reference evidence="2 3" key="1">
    <citation type="submission" date="2018-12" db="EMBL/GenBank/DDBJ databases">
        <title>Complete genome sequence of Streptomyces ficellus NRRL8067, the producer of ficellomycin, feldamycin and nojirimycin.</title>
        <authorList>
            <person name="Zhang H."/>
            <person name="Yue R."/>
            <person name="Liu Y."/>
            <person name="Li M."/>
            <person name="Mu H."/>
            <person name="Zhang J."/>
        </authorList>
    </citation>
    <scope>NUCLEOTIDE SEQUENCE [LARGE SCALE GENOMIC DNA]</scope>
    <source>
        <strain evidence="2 3">NRRL 8067</strain>
    </source>
</reference>
<gene>
    <name evidence="2" type="ORF">EIZ62_03105</name>
</gene>
<organism evidence="2 3">
    <name type="scientific">Streptomyces ficellus</name>
    <dbReference type="NCBI Taxonomy" id="1977088"/>
    <lineage>
        <taxon>Bacteria</taxon>
        <taxon>Bacillati</taxon>
        <taxon>Actinomycetota</taxon>
        <taxon>Actinomycetes</taxon>
        <taxon>Kitasatosporales</taxon>
        <taxon>Streptomycetaceae</taxon>
        <taxon>Streptomyces</taxon>
    </lineage>
</organism>
<dbReference type="AlphaFoldDB" id="A0A6I6F0A5"/>
<dbReference type="Proteomes" id="UP000422572">
    <property type="component" value="Chromosome"/>
</dbReference>
<dbReference type="InterPro" id="IPR000415">
    <property type="entry name" value="Nitroreductase-like"/>
</dbReference>
<dbReference type="RefSeq" id="WP_156691172.1">
    <property type="nucleotide sequence ID" value="NZ_CP034279.1"/>
</dbReference>
<accession>A0A6I6F0A5</accession>
<keyword evidence="3" id="KW-1185">Reference proteome</keyword>
<dbReference type="PANTHER" id="PTHR23026:SF123">
    <property type="entry name" value="NAD(P)H NITROREDUCTASE RV3131-RELATED"/>
    <property type="match status" value="1"/>
</dbReference>
<proteinExistence type="predicted"/>
<dbReference type="EMBL" id="CP034279">
    <property type="protein sequence ID" value="QGV77353.1"/>
    <property type="molecule type" value="Genomic_DNA"/>
</dbReference>
<sequence>MPTRTPDTMSVTSWVTDATLAPSMHNAQPWLFHYSRADGALSLRMDAARTMPHTDPSTRGLHIGCGAALFNLRVAAAHAGWEARIRLMPEVTDPELLAVTTFVQSGENNDVADLYPALRRRHTSREPFSDETVPEAVLDGLRGAARAEGARLDLPGDWQIETMLELVWDAEHAEELSPGVREEIARWTAGTESARPEGIPSYALGPRRYDGRAPVRDFAGGRQVEGRRSAVFEQSPCLAVLGTREDERKDWLRAGQATERVLLQATHDGLSTSLSSQPLEWPELRWAIREPTSGTGHPQMLIRLGYGPEVPATPRRPVSEVLVVT</sequence>
<name>A0A6I6F0A5_9ACTN</name>
<dbReference type="InterPro" id="IPR029479">
    <property type="entry name" value="Nitroreductase"/>
</dbReference>
<dbReference type="GO" id="GO:0016491">
    <property type="term" value="F:oxidoreductase activity"/>
    <property type="evidence" value="ECO:0007669"/>
    <property type="project" value="InterPro"/>
</dbReference>
<dbReference type="KEGG" id="sfic:EIZ62_03105"/>
<dbReference type="NCBIfam" id="NF047509">
    <property type="entry name" value="Rv3131_FMN_oxido"/>
    <property type="match status" value="1"/>
</dbReference>
<dbReference type="PANTHER" id="PTHR23026">
    <property type="entry name" value="NADPH NITROREDUCTASE"/>
    <property type="match status" value="1"/>
</dbReference>
<evidence type="ECO:0000259" key="1">
    <source>
        <dbReference type="Pfam" id="PF00881"/>
    </source>
</evidence>
<dbReference type="Gene3D" id="3.40.109.10">
    <property type="entry name" value="NADH Oxidase"/>
    <property type="match status" value="1"/>
</dbReference>
<dbReference type="SUPFAM" id="SSF55469">
    <property type="entry name" value="FMN-dependent nitroreductase-like"/>
    <property type="match status" value="2"/>
</dbReference>
<feature type="domain" description="Nitroreductase" evidence="1">
    <location>
        <begin position="118"/>
        <end position="306"/>
    </location>
</feature>
<evidence type="ECO:0000313" key="3">
    <source>
        <dbReference type="Proteomes" id="UP000422572"/>
    </source>
</evidence>
<dbReference type="Pfam" id="PF00881">
    <property type="entry name" value="Nitroreductase"/>
    <property type="match status" value="1"/>
</dbReference>
<protein>
    <submittedName>
        <fullName evidence="2">Nitroreductase</fullName>
    </submittedName>
</protein>
<evidence type="ECO:0000313" key="2">
    <source>
        <dbReference type="EMBL" id="QGV77353.1"/>
    </source>
</evidence>